<protein>
    <submittedName>
        <fullName evidence="1">Uncharacterized protein</fullName>
    </submittedName>
</protein>
<dbReference type="InParanoid" id="C7ZKN7"/>
<dbReference type="EMBL" id="GG698940">
    <property type="protein sequence ID" value="EEU35474.1"/>
    <property type="molecule type" value="Genomic_DNA"/>
</dbReference>
<organism evidence="1 2">
    <name type="scientific">Fusarium vanettenii (strain ATCC MYA-4622 / CBS 123669 / FGSC 9596 / NRRL 45880 / 77-13-4)</name>
    <name type="common">Fusarium solani subsp. pisi</name>
    <dbReference type="NCBI Taxonomy" id="660122"/>
    <lineage>
        <taxon>Eukaryota</taxon>
        <taxon>Fungi</taxon>
        <taxon>Dikarya</taxon>
        <taxon>Ascomycota</taxon>
        <taxon>Pezizomycotina</taxon>
        <taxon>Sordariomycetes</taxon>
        <taxon>Hypocreomycetidae</taxon>
        <taxon>Hypocreales</taxon>
        <taxon>Nectriaceae</taxon>
        <taxon>Fusarium</taxon>
        <taxon>Fusarium solani species complex</taxon>
        <taxon>Fusarium vanettenii</taxon>
    </lineage>
</organism>
<evidence type="ECO:0000313" key="2">
    <source>
        <dbReference type="Proteomes" id="UP000005206"/>
    </source>
</evidence>
<reference evidence="1 2" key="1">
    <citation type="journal article" date="2009" name="PLoS Genet.">
        <title>The genome of Nectria haematococca: contribution of supernumerary chromosomes to gene expansion.</title>
        <authorList>
            <person name="Coleman J.J."/>
            <person name="Rounsley S.D."/>
            <person name="Rodriguez-Carres M."/>
            <person name="Kuo A."/>
            <person name="Wasmann C.C."/>
            <person name="Grimwood J."/>
            <person name="Schmutz J."/>
            <person name="Taga M."/>
            <person name="White G.J."/>
            <person name="Zhou S."/>
            <person name="Schwartz D.C."/>
            <person name="Freitag M."/>
            <person name="Ma L.J."/>
            <person name="Danchin E.G."/>
            <person name="Henrissat B."/>
            <person name="Coutinho P.M."/>
            <person name="Nelson D.R."/>
            <person name="Straney D."/>
            <person name="Napoli C.A."/>
            <person name="Barker B.M."/>
            <person name="Gribskov M."/>
            <person name="Rep M."/>
            <person name="Kroken S."/>
            <person name="Molnar I."/>
            <person name="Rensing C."/>
            <person name="Kennell J.C."/>
            <person name="Zamora J."/>
            <person name="Farman M.L."/>
            <person name="Selker E.U."/>
            <person name="Salamov A."/>
            <person name="Shapiro H."/>
            <person name="Pangilinan J."/>
            <person name="Lindquist E."/>
            <person name="Lamers C."/>
            <person name="Grigoriev I.V."/>
            <person name="Geiser D.M."/>
            <person name="Covert S.F."/>
            <person name="Temporini E."/>
            <person name="Vanetten H.D."/>
        </authorList>
    </citation>
    <scope>NUCLEOTIDE SEQUENCE [LARGE SCALE GENOMIC DNA]</scope>
    <source>
        <strain evidence="2">ATCC MYA-4622 / CBS 123669 / FGSC 9596 / NRRL 45880 / 77-13-4</strain>
    </source>
</reference>
<dbReference type="HOGENOM" id="CLU_014491_0_0_1"/>
<dbReference type="VEuPathDB" id="FungiDB:NECHADRAFT_86217"/>
<dbReference type="OrthoDB" id="5035669at2759"/>
<proteinExistence type="predicted"/>
<dbReference type="KEGG" id="nhe:NECHADRAFT_86217"/>
<dbReference type="eggNOG" id="ENOG502T3UD">
    <property type="taxonomic scope" value="Eukaryota"/>
</dbReference>
<gene>
    <name evidence="1" type="ORF">NECHADRAFT_86217</name>
</gene>
<accession>C7ZKN7</accession>
<dbReference type="Proteomes" id="UP000005206">
    <property type="component" value="Chromosome 10"/>
</dbReference>
<dbReference type="OMA" id="PERRCHF"/>
<sequence length="620" mass="69882">MANDISTWLARSGTRPDVRFGHAQYHPHTLENAAVWKYLLSSVAYTKPAVVVASSCELIAINSAAEDLDSQERLMAFTYQQFLDFLEEGRRDGVGWDSQTWFEAWQSDHLTVIVAVEPHMPVDCALALTMVTHWANTRPSTLGTRILTVSTEEYYPEVVALLESRAIPEPQRFLVPGLPQAQGKEMVQVVSGNESDLAERVNSKIMRNNGQQIIIYFHPTGALLELLRDLKEKGWLAATVDPLALPDQISRVMTAGTLPSRALREVEEFRSPFHLVGFDHIHVVLSSASSKKVFDSNTRQITQAMLSLSKQEKQEQLAWAYRWQGTPSTVSVYIDHPTLHEFLDAVHPHRPLRVNNEQLSGFVSALASLDDWGIDPPRAARCFVPAAERDVLMTTVERLTNQSLLKTHETGRLGLRLRDKEVGVFKDALPILGYDHRLAYFLAQRTDSQMVLQTKKQLASLLAIGITNLFHLIRTRQQGIMWMALGLWKRAILIPEYSLTNHLDIVVPGTTISVDRSKSCYIMETSNKLDHVLCRLGFGLAPTILENEVGELSEVERLELQRHLFYAFHGQLVAGVPTQGILRWQDVSGKGVVHGFERWAHSFLDPNEFRGVNRQSTDFV</sequence>
<dbReference type="GeneID" id="9675717"/>
<dbReference type="AlphaFoldDB" id="C7ZKN7"/>
<keyword evidence="2" id="KW-1185">Reference proteome</keyword>
<evidence type="ECO:0000313" key="1">
    <source>
        <dbReference type="EMBL" id="EEU35474.1"/>
    </source>
</evidence>
<name>C7ZKN7_FUSV7</name>
<dbReference type="RefSeq" id="XP_003041187.1">
    <property type="nucleotide sequence ID" value="XM_003041141.1"/>
</dbReference>